<proteinExistence type="predicted"/>
<dbReference type="EMBL" id="CAJJDO010000121">
    <property type="protein sequence ID" value="CAD8199423.1"/>
    <property type="molecule type" value="Genomic_DNA"/>
</dbReference>
<evidence type="ECO:0000313" key="2">
    <source>
        <dbReference type="Proteomes" id="UP000689195"/>
    </source>
</evidence>
<dbReference type="OrthoDB" id="10372529at2759"/>
<dbReference type="Proteomes" id="UP000689195">
    <property type="component" value="Unassembled WGS sequence"/>
</dbReference>
<comment type="caution">
    <text evidence="1">The sequence shown here is derived from an EMBL/GenBank/DDBJ whole genome shotgun (WGS) entry which is preliminary data.</text>
</comment>
<keyword evidence="2" id="KW-1185">Reference proteome</keyword>
<accession>A0A8S1XEY5</accession>
<name>A0A8S1XEY5_9CILI</name>
<organism evidence="1 2">
    <name type="scientific">Paramecium pentaurelia</name>
    <dbReference type="NCBI Taxonomy" id="43138"/>
    <lineage>
        <taxon>Eukaryota</taxon>
        <taxon>Sar</taxon>
        <taxon>Alveolata</taxon>
        <taxon>Ciliophora</taxon>
        <taxon>Intramacronucleata</taxon>
        <taxon>Oligohymenophorea</taxon>
        <taxon>Peniculida</taxon>
        <taxon>Parameciidae</taxon>
        <taxon>Paramecium</taxon>
    </lineage>
</organism>
<protein>
    <submittedName>
        <fullName evidence="1">Uncharacterized protein</fullName>
    </submittedName>
</protein>
<gene>
    <name evidence="1" type="ORF">PPENT_87.1.T1210172</name>
</gene>
<reference evidence="1" key="1">
    <citation type="submission" date="2021-01" db="EMBL/GenBank/DDBJ databases">
        <authorList>
            <consortium name="Genoscope - CEA"/>
            <person name="William W."/>
        </authorList>
    </citation>
    <scope>NUCLEOTIDE SEQUENCE</scope>
</reference>
<dbReference type="AlphaFoldDB" id="A0A8S1XEY5"/>
<sequence>MIGLVTCGLYDLDNKQPLNTDEFQACLMICQVNAQNSIEYCILQVSTLTSLSLDQGRIRCFRIFEGMVAECIREQCYSQNSDSPNIFKDFLLKK</sequence>
<evidence type="ECO:0000313" key="1">
    <source>
        <dbReference type="EMBL" id="CAD8199423.1"/>
    </source>
</evidence>